<organism evidence="3 4">
    <name type="scientific">Chitinophaga cymbidii</name>
    <dbReference type="NCBI Taxonomy" id="1096750"/>
    <lineage>
        <taxon>Bacteria</taxon>
        <taxon>Pseudomonadati</taxon>
        <taxon>Bacteroidota</taxon>
        <taxon>Chitinophagia</taxon>
        <taxon>Chitinophagales</taxon>
        <taxon>Chitinophagaceae</taxon>
        <taxon>Chitinophaga</taxon>
    </lineage>
</organism>
<protein>
    <submittedName>
        <fullName evidence="3">Peptidase S41</fullName>
    </submittedName>
</protein>
<reference evidence="3 4" key="1">
    <citation type="submission" date="2019-07" db="EMBL/GenBank/DDBJ databases">
        <title>Whole genome shotgun sequence of Chitinophaga cymbidii NBRC 109752.</title>
        <authorList>
            <person name="Hosoyama A."/>
            <person name="Uohara A."/>
            <person name="Ohji S."/>
            <person name="Ichikawa N."/>
        </authorList>
    </citation>
    <scope>NUCLEOTIDE SEQUENCE [LARGE SCALE GENOMIC DNA]</scope>
    <source>
        <strain evidence="3 4">NBRC 109752</strain>
    </source>
</reference>
<sequence length="512" mass="55722">MKLRIAAYAILVAAAMPACKKTTTEPTPDPQPASGTRLQLSLDSLYLYAKETYLWYNALPDYNTFNPRSYAGSDEFASLQAELYKITQYKINPETTKPYEYVENSSHAKYSFIEKGNAAQGIKGTVDLEGQGDDFGLGFTIVDNGLTDLLYVRLVEKGGPAATATITRGCQVTAINGVPAVVTASAVNAAMAGNTIQLTLKRPVTGETFTRTLTKSTYTNDPVYTYKTFTDGAKITGYINLARFSRLSNAQPSLDKAFAEFATKKVNNLVVDLRYNGGGYVSTFEYLANLIGPSSLNGKVMYKEIFNKLLREGNAPILKAIPYLDANNQQVVQNGKKLTYADVDYSEQGNTNYFSKKGSLGAISNVVFIVSGSTASASELAINSLKPYMNVVLVGSAPRTYGKPVGFFGIGIDKFTVYMSQFSSVNSNNEGDYFAGFERDISSTDDVTRDFGDPQENGLAKALAYISTGAMRTADDRIMVNGKVMNSSEITTQNVGAEGFNGMIEERRRLKQ</sequence>
<dbReference type="PANTHER" id="PTHR32060">
    <property type="entry name" value="TAIL-SPECIFIC PROTEASE"/>
    <property type="match status" value="1"/>
</dbReference>
<dbReference type="Gene3D" id="3.90.226.10">
    <property type="entry name" value="2-enoyl-CoA Hydratase, Chain A, domain 1"/>
    <property type="match status" value="1"/>
</dbReference>
<feature type="domain" description="PDZ" evidence="2">
    <location>
        <begin position="125"/>
        <end position="204"/>
    </location>
</feature>
<dbReference type="AlphaFoldDB" id="A0A512RFY6"/>
<dbReference type="SMART" id="SM00228">
    <property type="entry name" value="PDZ"/>
    <property type="match status" value="1"/>
</dbReference>
<dbReference type="SMART" id="SM00245">
    <property type="entry name" value="TSPc"/>
    <property type="match status" value="1"/>
</dbReference>
<proteinExistence type="predicted"/>
<dbReference type="InterPro" id="IPR036034">
    <property type="entry name" value="PDZ_sf"/>
</dbReference>
<dbReference type="Gene3D" id="3.30.750.170">
    <property type="match status" value="1"/>
</dbReference>
<dbReference type="InterPro" id="IPR005151">
    <property type="entry name" value="Tail-specific_protease"/>
</dbReference>
<dbReference type="PANTHER" id="PTHR32060:SF30">
    <property type="entry name" value="CARBOXY-TERMINAL PROCESSING PROTEASE CTPA"/>
    <property type="match status" value="1"/>
</dbReference>
<accession>A0A512RFY6</accession>
<dbReference type="GO" id="GO:0006508">
    <property type="term" value="P:proteolysis"/>
    <property type="evidence" value="ECO:0007669"/>
    <property type="project" value="InterPro"/>
</dbReference>
<dbReference type="Gene3D" id="2.30.42.10">
    <property type="match status" value="1"/>
</dbReference>
<feature type="chain" id="PRO_5022037488" evidence="1">
    <location>
        <begin position="21"/>
        <end position="512"/>
    </location>
</feature>
<dbReference type="Pfam" id="PF03572">
    <property type="entry name" value="Peptidase_S41"/>
    <property type="match status" value="1"/>
</dbReference>
<keyword evidence="4" id="KW-1185">Reference proteome</keyword>
<dbReference type="SUPFAM" id="SSF52096">
    <property type="entry name" value="ClpP/crotonase"/>
    <property type="match status" value="1"/>
</dbReference>
<dbReference type="SUPFAM" id="SSF50156">
    <property type="entry name" value="PDZ domain-like"/>
    <property type="match status" value="1"/>
</dbReference>
<keyword evidence="1" id="KW-0732">Signal</keyword>
<dbReference type="Proteomes" id="UP000321436">
    <property type="component" value="Unassembled WGS sequence"/>
</dbReference>
<dbReference type="EMBL" id="BKAU01000001">
    <property type="protein sequence ID" value="GEP94619.1"/>
    <property type="molecule type" value="Genomic_DNA"/>
</dbReference>
<dbReference type="GO" id="GO:0007165">
    <property type="term" value="P:signal transduction"/>
    <property type="evidence" value="ECO:0007669"/>
    <property type="project" value="TreeGrafter"/>
</dbReference>
<comment type="caution">
    <text evidence="3">The sequence shown here is derived from an EMBL/GenBank/DDBJ whole genome shotgun (WGS) entry which is preliminary data.</text>
</comment>
<evidence type="ECO:0000259" key="2">
    <source>
        <dbReference type="PROSITE" id="PS50106"/>
    </source>
</evidence>
<evidence type="ECO:0000313" key="4">
    <source>
        <dbReference type="Proteomes" id="UP000321436"/>
    </source>
</evidence>
<name>A0A512RFY6_9BACT</name>
<feature type="signal peptide" evidence="1">
    <location>
        <begin position="1"/>
        <end position="20"/>
    </location>
</feature>
<evidence type="ECO:0000256" key="1">
    <source>
        <dbReference type="SAM" id="SignalP"/>
    </source>
</evidence>
<dbReference type="InterPro" id="IPR029045">
    <property type="entry name" value="ClpP/crotonase-like_dom_sf"/>
</dbReference>
<dbReference type="GO" id="GO:0004175">
    <property type="term" value="F:endopeptidase activity"/>
    <property type="evidence" value="ECO:0007669"/>
    <property type="project" value="TreeGrafter"/>
</dbReference>
<dbReference type="CDD" id="cd00136">
    <property type="entry name" value="PDZ_canonical"/>
    <property type="match status" value="1"/>
</dbReference>
<gene>
    <name evidence="3" type="ORF">CCY01nite_08790</name>
</gene>
<evidence type="ECO:0000313" key="3">
    <source>
        <dbReference type="EMBL" id="GEP94619.1"/>
    </source>
</evidence>
<dbReference type="PROSITE" id="PS50106">
    <property type="entry name" value="PDZ"/>
    <property type="match status" value="1"/>
</dbReference>
<dbReference type="GO" id="GO:0008236">
    <property type="term" value="F:serine-type peptidase activity"/>
    <property type="evidence" value="ECO:0007669"/>
    <property type="project" value="InterPro"/>
</dbReference>
<dbReference type="CDD" id="cd07561">
    <property type="entry name" value="Peptidase_S41_CPP_like"/>
    <property type="match status" value="1"/>
</dbReference>
<dbReference type="InterPro" id="IPR001478">
    <property type="entry name" value="PDZ"/>
</dbReference>
<dbReference type="GO" id="GO:0030288">
    <property type="term" value="C:outer membrane-bounded periplasmic space"/>
    <property type="evidence" value="ECO:0007669"/>
    <property type="project" value="TreeGrafter"/>
</dbReference>